<evidence type="ECO:0000313" key="7">
    <source>
        <dbReference type="EMBL" id="THZ14717.1"/>
    </source>
</evidence>
<evidence type="ECO:0000256" key="1">
    <source>
        <dbReference type="ARBA" id="ARBA00008056"/>
    </source>
</evidence>
<comment type="caution">
    <text evidence="7">The sequence shown here is derived from an EMBL/GenBank/DDBJ whole genome shotgun (WGS) entry which is preliminary data.</text>
</comment>
<evidence type="ECO:0000256" key="3">
    <source>
        <dbReference type="ARBA" id="ARBA00023002"/>
    </source>
</evidence>
<name>A0A4S9SU86_AURPU</name>
<organism evidence="7 8">
    <name type="scientific">Aureobasidium pullulans</name>
    <name type="common">Black yeast</name>
    <name type="synonym">Pullularia pullulans</name>
    <dbReference type="NCBI Taxonomy" id="5580"/>
    <lineage>
        <taxon>Eukaryota</taxon>
        <taxon>Fungi</taxon>
        <taxon>Dikarya</taxon>
        <taxon>Ascomycota</taxon>
        <taxon>Pezizomycotina</taxon>
        <taxon>Dothideomycetes</taxon>
        <taxon>Dothideomycetidae</taxon>
        <taxon>Dothideales</taxon>
        <taxon>Saccotheciaceae</taxon>
        <taxon>Aureobasidium</taxon>
    </lineage>
</organism>
<dbReference type="Proteomes" id="UP000308005">
    <property type="component" value="Unassembled WGS sequence"/>
</dbReference>
<dbReference type="Pfam" id="PF14226">
    <property type="entry name" value="DIOX_N"/>
    <property type="match status" value="1"/>
</dbReference>
<feature type="domain" description="Fe2OG dioxygenase" evidence="6">
    <location>
        <begin position="233"/>
        <end position="338"/>
    </location>
</feature>
<evidence type="ECO:0000256" key="4">
    <source>
        <dbReference type="ARBA" id="ARBA00023004"/>
    </source>
</evidence>
<evidence type="ECO:0000256" key="5">
    <source>
        <dbReference type="RuleBase" id="RU003682"/>
    </source>
</evidence>
<evidence type="ECO:0000259" key="6">
    <source>
        <dbReference type="PROSITE" id="PS51471"/>
    </source>
</evidence>
<comment type="similarity">
    <text evidence="1 5">Belongs to the iron/ascorbate-dependent oxidoreductase family.</text>
</comment>
<dbReference type="SUPFAM" id="SSF51197">
    <property type="entry name" value="Clavaminate synthase-like"/>
    <property type="match status" value="1"/>
</dbReference>
<dbReference type="AlphaFoldDB" id="A0A4S9SU86"/>
<dbReference type="GO" id="GO:0016491">
    <property type="term" value="F:oxidoreductase activity"/>
    <property type="evidence" value="ECO:0007669"/>
    <property type="project" value="UniProtKB-KW"/>
</dbReference>
<dbReference type="Gene3D" id="2.60.120.330">
    <property type="entry name" value="B-lactam Antibiotic, Isopenicillin N Synthase, Chain"/>
    <property type="match status" value="1"/>
</dbReference>
<dbReference type="EMBL" id="QZBM01000404">
    <property type="protein sequence ID" value="THZ14717.1"/>
    <property type="molecule type" value="Genomic_DNA"/>
</dbReference>
<keyword evidence="2 5" id="KW-0479">Metal-binding</keyword>
<keyword evidence="3 5" id="KW-0560">Oxidoreductase</keyword>
<dbReference type="GO" id="GO:0044283">
    <property type="term" value="P:small molecule biosynthetic process"/>
    <property type="evidence" value="ECO:0007669"/>
    <property type="project" value="UniProtKB-ARBA"/>
</dbReference>
<dbReference type="InterPro" id="IPR005123">
    <property type="entry name" value="Oxoglu/Fe-dep_dioxygenase_dom"/>
</dbReference>
<dbReference type="Pfam" id="PF03171">
    <property type="entry name" value="2OG-FeII_Oxy"/>
    <property type="match status" value="1"/>
</dbReference>
<dbReference type="PRINTS" id="PR00682">
    <property type="entry name" value="IPNSYNTHASE"/>
</dbReference>
<sequence>MAPDLKDDFLLKQPTMSSTTVIEAPTSHKLELHTAYGPVYRDVLNTEPRDATEEEVPIIDLAGLSSGLESRKEIAKALRNAGTNMGFFYVKNHGIDEEVIAKAKSQLLTFFKQNTEAKEQVSQDKSKYYNGWKAPRSTNISRTESVDVKESFSWRYQPENDPDHPQPLSSLPAEVQPWIRGEEFVWQGTSHLPDFKSDVLNYWKSCLQLARQLVKVFALSLDLPEDYFDTRTTFPGADGVMNYYPITTAEETASNAVGLGSHTDLQLFTLLWQDEVGGLQVLTKEGQWIKATPKPGTFVVNIGDFMMRLSNDFFKSTVHRVYNRAKVERTSMPFFFGELTSDVGRAEAISADFDTGLNFNCVEGVIPTCTSEDNPPKYGPISCGDVCRSSSFTVHQITNLYTQWCQLRFKLEAERMAKKLAELDATTKLIAK</sequence>
<dbReference type="PROSITE" id="PS51471">
    <property type="entry name" value="FE2OG_OXY"/>
    <property type="match status" value="1"/>
</dbReference>
<proteinExistence type="inferred from homology"/>
<dbReference type="GO" id="GO:0046872">
    <property type="term" value="F:metal ion binding"/>
    <property type="evidence" value="ECO:0007669"/>
    <property type="project" value="UniProtKB-KW"/>
</dbReference>
<protein>
    <submittedName>
        <fullName evidence="7">Clavaminate synthase-like protein</fullName>
    </submittedName>
</protein>
<dbReference type="InterPro" id="IPR044861">
    <property type="entry name" value="IPNS-like_FE2OG_OXY"/>
</dbReference>
<accession>A0A4S9SU86</accession>
<dbReference type="InterPro" id="IPR027443">
    <property type="entry name" value="IPNS-like_sf"/>
</dbReference>
<keyword evidence="4 5" id="KW-0408">Iron</keyword>
<gene>
    <name evidence="7" type="ORF">D6C91_07171</name>
</gene>
<evidence type="ECO:0000256" key="2">
    <source>
        <dbReference type="ARBA" id="ARBA00022723"/>
    </source>
</evidence>
<dbReference type="PANTHER" id="PTHR10209">
    <property type="entry name" value="OXIDOREDUCTASE, 2OG-FE II OXYGENASE FAMILY PROTEIN"/>
    <property type="match status" value="1"/>
</dbReference>
<reference evidence="7 8" key="1">
    <citation type="submission" date="2018-10" db="EMBL/GenBank/DDBJ databases">
        <title>Fifty Aureobasidium pullulans genomes reveal a recombining polyextremotolerant generalist.</title>
        <authorList>
            <person name="Gostincar C."/>
            <person name="Turk M."/>
            <person name="Zajc J."/>
            <person name="Gunde-Cimerman N."/>
        </authorList>
    </citation>
    <scope>NUCLEOTIDE SEQUENCE [LARGE SCALE GENOMIC DNA]</scope>
    <source>
        <strain evidence="7 8">EXF-3863</strain>
    </source>
</reference>
<dbReference type="InterPro" id="IPR026992">
    <property type="entry name" value="DIOX_N"/>
</dbReference>
<evidence type="ECO:0000313" key="8">
    <source>
        <dbReference type="Proteomes" id="UP000308005"/>
    </source>
</evidence>
<dbReference type="PANTHER" id="PTHR10209:SF881">
    <property type="entry name" value="FI07970P-RELATED"/>
    <property type="match status" value="1"/>
</dbReference>